<dbReference type="WBParaSite" id="nRc.2.0.1.t37991-RA">
    <property type="protein sequence ID" value="nRc.2.0.1.t37991-RA"/>
    <property type="gene ID" value="nRc.2.0.1.g37991"/>
</dbReference>
<proteinExistence type="predicted"/>
<reference evidence="2" key="1">
    <citation type="submission" date="2022-11" db="UniProtKB">
        <authorList>
            <consortium name="WormBaseParasite"/>
        </authorList>
    </citation>
    <scope>IDENTIFICATION</scope>
</reference>
<dbReference type="AlphaFoldDB" id="A0A915KJ11"/>
<dbReference type="Proteomes" id="UP000887565">
    <property type="component" value="Unplaced"/>
</dbReference>
<protein>
    <submittedName>
        <fullName evidence="2">Uncharacterized protein</fullName>
    </submittedName>
</protein>
<name>A0A915KJ11_ROMCU</name>
<evidence type="ECO:0000313" key="2">
    <source>
        <dbReference type="WBParaSite" id="nRc.2.0.1.t37991-RA"/>
    </source>
</evidence>
<accession>A0A915KJ11</accession>
<keyword evidence="1" id="KW-1185">Reference proteome</keyword>
<evidence type="ECO:0000313" key="1">
    <source>
        <dbReference type="Proteomes" id="UP000887565"/>
    </source>
</evidence>
<sequence>MARRRHYMGMTAFKRLCVNLSDVPIPQTSRFTESPDSSKVPILEVKNESVRSADGSTTDYYQCWNCEKLATVHGQTIVKNNRLMKNAEASHSELCAPIGPATLDTSTLIRNMIKWLENGMLPIRTYRKGLAQILQCCIDPGFANQVQVQLALPAFQSVCHLFIDVFRTYWDINFYVMRIDYLKFLKTI</sequence>
<organism evidence="1 2">
    <name type="scientific">Romanomermis culicivorax</name>
    <name type="common">Nematode worm</name>
    <dbReference type="NCBI Taxonomy" id="13658"/>
    <lineage>
        <taxon>Eukaryota</taxon>
        <taxon>Metazoa</taxon>
        <taxon>Ecdysozoa</taxon>
        <taxon>Nematoda</taxon>
        <taxon>Enoplea</taxon>
        <taxon>Dorylaimia</taxon>
        <taxon>Mermithida</taxon>
        <taxon>Mermithoidea</taxon>
        <taxon>Mermithidae</taxon>
        <taxon>Romanomermis</taxon>
    </lineage>
</organism>